<proteinExistence type="predicted"/>
<name>A0A5B9MVU2_9CAUD</name>
<dbReference type="Proteomes" id="UP000323963">
    <property type="component" value="Segment"/>
</dbReference>
<accession>A0A5B9MVU2</accession>
<organism evidence="1 2">
    <name type="scientific">Klebsiella phage vB_Kpn_Chronis</name>
    <dbReference type="NCBI Taxonomy" id="2591378"/>
    <lineage>
        <taxon>Viruses</taxon>
        <taxon>Duplodnaviria</taxon>
        <taxon>Heunggongvirae</taxon>
        <taxon>Uroviricota</taxon>
        <taxon>Caudoviricetes</taxon>
    </lineage>
</organism>
<sequence>MTMWQKSAAICAAVITKPTIRKVTNVRMQHD</sequence>
<keyword evidence="2" id="KW-1185">Reference proteome</keyword>
<gene>
    <name evidence="1" type="ORF">CHRON_51</name>
</gene>
<evidence type="ECO:0000313" key="2">
    <source>
        <dbReference type="Proteomes" id="UP000323963"/>
    </source>
</evidence>
<protein>
    <submittedName>
        <fullName evidence="1">Uncharacterized protein</fullName>
    </submittedName>
</protein>
<evidence type="ECO:0000313" key="1">
    <source>
        <dbReference type="EMBL" id="QEG04449.1"/>
    </source>
</evidence>
<reference evidence="1 2" key="1">
    <citation type="submission" date="2019-04" db="EMBL/GenBank/DDBJ databases">
        <authorList>
            <person name="Chronis J.D."/>
            <person name="Sharma R."/>
            <person name="Thurgood T.L."/>
            <person name="Hoffmann C."/>
            <person name="Kruger J.L."/>
            <person name="Loertscher E."/>
            <person name="Arens D.K."/>
            <person name="Johnson L."/>
            <person name="Thompson D.W."/>
            <person name="Walker J."/>
            <person name="Casjens S."/>
            <person name="Grose J.H."/>
        </authorList>
    </citation>
    <scope>NUCLEOTIDE SEQUENCE [LARGE SCALE GENOMIC DNA]</scope>
</reference>
<dbReference type="EMBL" id="MN013086">
    <property type="protein sequence ID" value="QEG04449.1"/>
    <property type="molecule type" value="Genomic_DNA"/>
</dbReference>